<reference evidence="8 9" key="1">
    <citation type="submission" date="2014-02" db="EMBL/GenBank/DDBJ databases">
        <title>Molecular characterization of a trisegmented chrysovirus isolated from Persea americana.</title>
        <authorList>
            <person name="Villanueva F."/>
            <person name="Valverde R.A."/>
            <person name="Navas-Castillo J."/>
        </authorList>
    </citation>
    <scope>NUCLEOTIDE SEQUENCE [LARGE SCALE GENOMIC DNA]</scope>
</reference>
<keyword evidence="4 7" id="KW-0548">Nucleotidyltransferase</keyword>
<dbReference type="SUPFAM" id="SSF56672">
    <property type="entry name" value="DNA/RNA polymerases"/>
    <property type="match status" value="1"/>
</dbReference>
<dbReference type="GO" id="GO:0006351">
    <property type="term" value="P:DNA-templated transcription"/>
    <property type="evidence" value="ECO:0007669"/>
    <property type="project" value="InterPro"/>
</dbReference>
<evidence type="ECO:0000256" key="6">
    <source>
        <dbReference type="ARBA" id="ARBA00048744"/>
    </source>
</evidence>
<comment type="catalytic activity">
    <reaction evidence="6 7">
        <text>RNA(n) + a ribonucleoside 5'-triphosphate = RNA(n+1) + diphosphate</text>
        <dbReference type="Rhea" id="RHEA:21248"/>
        <dbReference type="Rhea" id="RHEA-COMP:14527"/>
        <dbReference type="Rhea" id="RHEA-COMP:17342"/>
        <dbReference type="ChEBI" id="CHEBI:33019"/>
        <dbReference type="ChEBI" id="CHEBI:61557"/>
        <dbReference type="ChEBI" id="CHEBI:140395"/>
        <dbReference type="EC" id="2.7.7.48"/>
    </reaction>
</comment>
<dbReference type="Pfam" id="PF02123">
    <property type="entry name" value="RdRP_4"/>
    <property type="match status" value="1"/>
</dbReference>
<protein>
    <recommendedName>
        <fullName evidence="1 7">RNA-directed RNA polymerase</fullName>
        <ecNumber evidence="1 7">2.7.7.48</ecNumber>
    </recommendedName>
</protein>
<keyword evidence="7" id="KW-0693">Viral RNA replication</keyword>
<dbReference type="InterPro" id="IPR001795">
    <property type="entry name" value="RNA-dir_pol_luteovirus"/>
</dbReference>
<accession>A0A139Z7P7</accession>
<dbReference type="GO" id="GO:0003723">
    <property type="term" value="F:RNA binding"/>
    <property type="evidence" value="ECO:0007669"/>
    <property type="project" value="InterPro"/>
</dbReference>
<evidence type="ECO:0000256" key="7">
    <source>
        <dbReference type="RuleBase" id="RU364050"/>
    </source>
</evidence>
<evidence type="ECO:0000313" key="9">
    <source>
        <dbReference type="Proteomes" id="UP000288736"/>
    </source>
</evidence>
<sequence length="1093" mass="125629">MSSRRFDADKIISKKLKQYLGSSKCTIEYMRSMRSSVDRFNEREIPGLYALIIPSGGGKSTAAKEWGFLDIDNIIGNQEAMEKLVLARREMIRWGTNKWEEHNREWYDMVHSVLSRYNFEEKPNVILVHTEEMAFEVGATPLAALIPSKGLHNARLGNRNELERILAVDNLRIVENRTKSVDVYTYNTWQELEQYLACLVWDVMEIPAPFRAFKKKPENGWPAGYGEDVPMWVMQGRISDDVDIKVVEKLFDEGAIPGICLSYYTEKMYGIKRLESEGLRDGSMWIDICCEINDCGNMGEIGYQEVMNGDLNEIYPYESKMAMNKRSVGLRRLMENVDTSRNDIMKEVLMKRKGSNQNLVTSIIIWVGGVLVGLRPEIQEAVLKSGVLLIPDDNWIDMCKQVHDLVRTTRQFFGVKVNAQETQRLMYMHMLYGRFTYDVDEDSEIEKRERELDGTKMAYCGGEWSSEEYDKLEVEGIRDAYRRLCDGVAYTRIGEFVEFWKRRRSWAAKGSTVIYEGEKKYIIQIVDKVVHELELRHNKKSLFEDGTETMKILNSVIEGVGRNDSKIVPKYESAAKRALLPGNLYHYIVFSYVLWAFEAGVAVGDVRLGNVRDESFHAFDDKLETGLTRFTYDFSDFNAQHSRKSMARVISLLGECVDPVDSMKFCLKWLSISFGKMELVKKDGTKKPVKSGMYSGWRGTTWINSVLNHAYMYVARICYNRINGVDPFVEYEGAGDDVDGVVKDISVAGKLYAITLRMGLESNVTKQLFGKRAEFLRVTYERGYAGASICRALGNFVSGNWEGEGGTVSEKMSAAIENIMSMGRRGLEEIMVRILYRCILGHMGRIFEGEEWLPISPCILHGRIEDNGFGIPDADGFIYELESKAPAPEGWLGYIRMPARSASEDWVDIIEDEVREKGYKIKDRDRLVEMLARDSYDIKSVADRFGTQISPEEWKRYWRFKCEVVKKWSVETTETDEGLLMEFLEWLGSEETPVLDKLESLSVIGRYSEMMVRENGEQLRSEDWYGELYDAHCRVEAFVARRWTPVRCPPVVQSKIAKWCKEMLSTGELTVFSANYIFKVIGNTYAKLFPMEI</sequence>
<keyword evidence="9" id="KW-1185">Reference proteome</keyword>
<evidence type="ECO:0000256" key="1">
    <source>
        <dbReference type="ARBA" id="ARBA00012494"/>
    </source>
</evidence>
<evidence type="ECO:0000313" key="8">
    <source>
        <dbReference type="EMBL" id="AJA37498.1"/>
    </source>
</evidence>
<dbReference type="GO" id="GO:0000166">
    <property type="term" value="F:nucleotide binding"/>
    <property type="evidence" value="ECO:0007669"/>
    <property type="project" value="UniProtKB-KW"/>
</dbReference>
<evidence type="ECO:0000256" key="2">
    <source>
        <dbReference type="ARBA" id="ARBA00022484"/>
    </source>
</evidence>
<dbReference type="EC" id="2.7.7.48" evidence="1 7"/>
<proteinExistence type="predicted"/>
<dbReference type="InterPro" id="IPR043502">
    <property type="entry name" value="DNA/RNA_pol_sf"/>
</dbReference>
<keyword evidence="2 7" id="KW-0696">RNA-directed RNA polymerase</keyword>
<name>A0A139Z7P7_9VIRU</name>
<organism evidence="8 9">
    <name type="scientific">Persea americana chrysovirus</name>
    <dbReference type="NCBI Taxonomy" id="1587509"/>
    <lineage>
        <taxon>Viruses</taxon>
        <taxon>Riboviria</taxon>
        <taxon>Orthornavirae</taxon>
        <taxon>Duplornaviricota</taxon>
        <taxon>Chrymotiviricetes</taxon>
        <taxon>Ghabrivirales</taxon>
        <taxon>Alphatotivirineae</taxon>
        <taxon>Chrysoviridae</taxon>
        <taxon>Alphachrysovirus</taxon>
        <taxon>Alphachrysovirus perseae</taxon>
    </lineage>
</organism>
<evidence type="ECO:0000256" key="5">
    <source>
        <dbReference type="ARBA" id="ARBA00022741"/>
    </source>
</evidence>
<keyword evidence="5 7" id="KW-0547">Nucleotide-binding</keyword>
<dbReference type="Proteomes" id="UP000288736">
    <property type="component" value="Genome"/>
</dbReference>
<dbReference type="RefSeq" id="YP_009666328.1">
    <property type="nucleotide sequence ID" value="NC_043506.1"/>
</dbReference>
<evidence type="ECO:0000256" key="3">
    <source>
        <dbReference type="ARBA" id="ARBA00022679"/>
    </source>
</evidence>
<dbReference type="GeneID" id="41324494"/>
<evidence type="ECO:0000256" key="4">
    <source>
        <dbReference type="ARBA" id="ARBA00022695"/>
    </source>
</evidence>
<dbReference type="EMBL" id="KJ418374">
    <property type="protein sequence ID" value="AJA37498.1"/>
    <property type="molecule type" value="Genomic_RNA"/>
</dbReference>
<dbReference type="GO" id="GO:0003968">
    <property type="term" value="F:RNA-directed RNA polymerase activity"/>
    <property type="evidence" value="ECO:0007669"/>
    <property type="project" value="UniProtKB-KW"/>
</dbReference>
<dbReference type="KEGG" id="vg:41324494"/>
<keyword evidence="3 7" id="KW-0808">Transferase</keyword>